<protein>
    <submittedName>
        <fullName evidence="1">Unannotated protein</fullName>
    </submittedName>
</protein>
<organism evidence="1">
    <name type="scientific">freshwater metagenome</name>
    <dbReference type="NCBI Taxonomy" id="449393"/>
    <lineage>
        <taxon>unclassified sequences</taxon>
        <taxon>metagenomes</taxon>
        <taxon>ecological metagenomes</taxon>
    </lineage>
</organism>
<dbReference type="AlphaFoldDB" id="A0A6J7I0J5"/>
<dbReference type="EMBL" id="CAFBMZ010000030">
    <property type="protein sequence ID" value="CAB4924279.1"/>
    <property type="molecule type" value="Genomic_DNA"/>
</dbReference>
<gene>
    <name evidence="1" type="ORF">UFOPK3684_00580</name>
</gene>
<evidence type="ECO:0000313" key="1">
    <source>
        <dbReference type="EMBL" id="CAB4924279.1"/>
    </source>
</evidence>
<reference evidence="1" key="1">
    <citation type="submission" date="2020-05" db="EMBL/GenBank/DDBJ databases">
        <authorList>
            <person name="Chiriac C."/>
            <person name="Salcher M."/>
            <person name="Ghai R."/>
            <person name="Kavagutti S V."/>
        </authorList>
    </citation>
    <scope>NUCLEOTIDE SEQUENCE</scope>
</reference>
<name>A0A6J7I0J5_9ZZZZ</name>
<proteinExistence type="predicted"/>
<accession>A0A6J7I0J5</accession>
<sequence length="58" mass="6834">MEYTIIHGQPSPDEVIAIEHAMSLHKRQELVPVIRKSSFGLPQLRRPLHENFRFGRRN</sequence>